<gene>
    <name evidence="5" type="ORF">EV699_11832</name>
</gene>
<dbReference type="Pfam" id="PF04336">
    <property type="entry name" value="ACP_PD"/>
    <property type="match status" value="1"/>
</dbReference>
<keyword evidence="2" id="KW-0378">Hydrolase</keyword>
<keyword evidence="1" id="KW-0444">Lipid biosynthesis</keyword>
<dbReference type="PIRSF" id="PIRSF011489">
    <property type="entry name" value="DUF479"/>
    <property type="match status" value="1"/>
</dbReference>
<dbReference type="RefSeq" id="WP_132544505.1">
    <property type="nucleotide sequence ID" value="NZ_SLWY01000018.1"/>
</dbReference>
<dbReference type="OrthoDB" id="8442777at2"/>
<dbReference type="PANTHER" id="PTHR38764:SF1">
    <property type="entry name" value="ACYL CARRIER PROTEIN PHOSPHODIESTERASE"/>
    <property type="match status" value="1"/>
</dbReference>
<dbReference type="EMBL" id="SLWY01000018">
    <property type="protein sequence ID" value="TCO79646.1"/>
    <property type="molecule type" value="Genomic_DNA"/>
</dbReference>
<keyword evidence="4" id="KW-0275">Fatty acid biosynthesis</keyword>
<dbReference type="GO" id="GO:0006633">
    <property type="term" value="P:fatty acid biosynthetic process"/>
    <property type="evidence" value="ECO:0007669"/>
    <property type="project" value="UniProtKB-KW"/>
</dbReference>
<keyword evidence="3" id="KW-0443">Lipid metabolism</keyword>
<evidence type="ECO:0000256" key="2">
    <source>
        <dbReference type="ARBA" id="ARBA00022801"/>
    </source>
</evidence>
<sequence length="194" mass="20814">MNYLAHFLLAGPDPAARVGQLLGDYHKGPAETLADPAWARAVRLHRAIDRYTDAHPQVVASRARFSAPYRRYAGIVVDLAYDHVLARHWSRYAEEPLEAFVAAVHAALAEARPRLPAGLLGRVDHLTGTGLLLGYREFAGIERALAGLATRLSRPSPLAAAGPALAAVLPALEADFHAFFPELVAFVAAARNGA</sequence>
<reference evidence="5 6" key="1">
    <citation type="submission" date="2019-03" db="EMBL/GenBank/DDBJ databases">
        <title>Genomic Encyclopedia of Type Strains, Phase IV (KMG-IV): sequencing the most valuable type-strain genomes for metagenomic binning, comparative biology and taxonomic classification.</title>
        <authorList>
            <person name="Goeker M."/>
        </authorList>
    </citation>
    <scope>NUCLEOTIDE SEQUENCE [LARGE SCALE GENOMIC DNA]</scope>
    <source>
        <strain evidence="5 6">DSM 25287</strain>
    </source>
</reference>
<dbReference type="AlphaFoldDB" id="A0A4R2L6P2"/>
<proteinExistence type="predicted"/>
<organism evidence="5 6">
    <name type="scientific">Plasticicumulans lactativorans</name>
    <dbReference type="NCBI Taxonomy" id="1133106"/>
    <lineage>
        <taxon>Bacteria</taxon>
        <taxon>Pseudomonadati</taxon>
        <taxon>Pseudomonadota</taxon>
        <taxon>Gammaproteobacteria</taxon>
        <taxon>Candidatus Competibacteraceae</taxon>
        <taxon>Plasticicumulans</taxon>
    </lineage>
</organism>
<keyword evidence="4" id="KW-0276">Fatty acid metabolism</keyword>
<evidence type="ECO:0000256" key="1">
    <source>
        <dbReference type="ARBA" id="ARBA00022516"/>
    </source>
</evidence>
<dbReference type="PANTHER" id="PTHR38764">
    <property type="entry name" value="ACYL CARRIER PROTEIN PHOSPHODIESTERASE"/>
    <property type="match status" value="1"/>
</dbReference>
<dbReference type="Proteomes" id="UP000295765">
    <property type="component" value="Unassembled WGS sequence"/>
</dbReference>
<name>A0A4R2L6P2_9GAMM</name>
<dbReference type="GO" id="GO:0008770">
    <property type="term" value="F:[acyl-carrier-protein] phosphodiesterase activity"/>
    <property type="evidence" value="ECO:0007669"/>
    <property type="project" value="InterPro"/>
</dbReference>
<evidence type="ECO:0000256" key="3">
    <source>
        <dbReference type="ARBA" id="ARBA00023098"/>
    </source>
</evidence>
<evidence type="ECO:0000313" key="5">
    <source>
        <dbReference type="EMBL" id="TCO79646.1"/>
    </source>
</evidence>
<accession>A0A4R2L6P2</accession>
<evidence type="ECO:0000256" key="4">
    <source>
        <dbReference type="ARBA" id="ARBA00023160"/>
    </source>
</evidence>
<comment type="caution">
    <text evidence="5">The sequence shown here is derived from an EMBL/GenBank/DDBJ whole genome shotgun (WGS) entry which is preliminary data.</text>
</comment>
<keyword evidence="6" id="KW-1185">Reference proteome</keyword>
<evidence type="ECO:0000313" key="6">
    <source>
        <dbReference type="Proteomes" id="UP000295765"/>
    </source>
</evidence>
<protein>
    <submittedName>
        <fullName evidence="5">Acyl carrier protein phosphodiesterase</fullName>
    </submittedName>
</protein>
<dbReference type="InterPro" id="IPR007431">
    <property type="entry name" value="ACP_PD"/>
</dbReference>